<evidence type="ECO:0000259" key="13">
    <source>
        <dbReference type="PROSITE" id="PS50146"/>
    </source>
</evidence>
<evidence type="ECO:0000256" key="7">
    <source>
        <dbReference type="ARBA" id="ARBA00022777"/>
    </source>
</evidence>
<dbReference type="PANTHER" id="PTHR12358:SF106">
    <property type="entry name" value="LIPID KINASE YEGS"/>
    <property type="match status" value="1"/>
</dbReference>
<dbReference type="AlphaFoldDB" id="A0AAW7ZEM8"/>
<evidence type="ECO:0000256" key="3">
    <source>
        <dbReference type="ARBA" id="ARBA00022516"/>
    </source>
</evidence>
<dbReference type="InterPro" id="IPR016064">
    <property type="entry name" value="NAD/diacylglycerol_kinase_sf"/>
</dbReference>
<comment type="similarity">
    <text evidence="2">Belongs to the diacylglycerol/lipid kinase family.</text>
</comment>
<keyword evidence="7 14" id="KW-0418">Kinase</keyword>
<reference evidence="14" key="1">
    <citation type="journal article" date="2023" name="J. Hazard. Mater.">
        <title>Anaerobic biodegradation of pyrene and benzo[a]pyrene by a new sulfate-reducing Desulforamulus aquiferis strain DSA.</title>
        <authorList>
            <person name="Zhang Z."/>
            <person name="Sun J."/>
            <person name="Gong X."/>
            <person name="Wang C."/>
            <person name="Wang H."/>
        </authorList>
    </citation>
    <scope>NUCLEOTIDE SEQUENCE</scope>
    <source>
        <strain evidence="14">DSA</strain>
    </source>
</reference>
<evidence type="ECO:0000256" key="2">
    <source>
        <dbReference type="ARBA" id="ARBA00005983"/>
    </source>
</evidence>
<dbReference type="InterPro" id="IPR017438">
    <property type="entry name" value="ATP-NAD_kinase_N"/>
</dbReference>
<proteinExistence type="inferred from homology"/>
<keyword evidence="3" id="KW-0444">Lipid biosynthesis</keyword>
<gene>
    <name evidence="14" type="ORF">P6N53_11255</name>
</gene>
<keyword evidence="6" id="KW-0547">Nucleotide-binding</keyword>
<keyword evidence="15" id="KW-1185">Reference proteome</keyword>
<evidence type="ECO:0000256" key="9">
    <source>
        <dbReference type="ARBA" id="ARBA00022842"/>
    </source>
</evidence>
<dbReference type="NCBIfam" id="NF009874">
    <property type="entry name" value="PRK13337.1"/>
    <property type="match status" value="1"/>
</dbReference>
<evidence type="ECO:0000256" key="8">
    <source>
        <dbReference type="ARBA" id="ARBA00022840"/>
    </source>
</evidence>
<dbReference type="GO" id="GO:0046872">
    <property type="term" value="F:metal ion binding"/>
    <property type="evidence" value="ECO:0007669"/>
    <property type="project" value="UniProtKB-KW"/>
</dbReference>
<keyword evidence="12" id="KW-1208">Phospholipid metabolism</keyword>
<protein>
    <submittedName>
        <fullName evidence="14">Diacylglycerol kinase</fullName>
        <ecNumber evidence="14">2.7.1.107</ecNumber>
    </submittedName>
</protein>
<reference evidence="14" key="2">
    <citation type="submission" date="2023-03" db="EMBL/GenBank/DDBJ databases">
        <authorList>
            <person name="Zhang Z."/>
        </authorList>
    </citation>
    <scope>NUCLEOTIDE SEQUENCE</scope>
    <source>
        <strain evidence="14">DSA</strain>
    </source>
</reference>
<dbReference type="SUPFAM" id="SSF111331">
    <property type="entry name" value="NAD kinase/diacylglycerol kinase-like"/>
    <property type="match status" value="1"/>
</dbReference>
<evidence type="ECO:0000313" key="15">
    <source>
        <dbReference type="Proteomes" id="UP001172911"/>
    </source>
</evidence>
<feature type="domain" description="DAGKc" evidence="13">
    <location>
        <begin position="1"/>
        <end position="131"/>
    </location>
</feature>
<dbReference type="SMART" id="SM00046">
    <property type="entry name" value="DAGKc"/>
    <property type="match status" value="1"/>
</dbReference>
<organism evidence="14 15">
    <name type="scientific">Desulforamulus aquiferis</name>
    <dbReference type="NCBI Taxonomy" id="1397668"/>
    <lineage>
        <taxon>Bacteria</taxon>
        <taxon>Bacillati</taxon>
        <taxon>Bacillota</taxon>
        <taxon>Clostridia</taxon>
        <taxon>Eubacteriales</taxon>
        <taxon>Peptococcaceae</taxon>
        <taxon>Desulforamulus</taxon>
    </lineage>
</organism>
<evidence type="ECO:0000313" key="14">
    <source>
        <dbReference type="EMBL" id="MDO7787796.1"/>
    </source>
</evidence>
<dbReference type="Gene3D" id="3.40.50.10330">
    <property type="entry name" value="Probable inorganic polyphosphate/atp-NAD kinase, domain 1"/>
    <property type="match status" value="1"/>
</dbReference>
<evidence type="ECO:0000256" key="10">
    <source>
        <dbReference type="ARBA" id="ARBA00023098"/>
    </source>
</evidence>
<dbReference type="RefSeq" id="WP_304543139.1">
    <property type="nucleotide sequence ID" value="NZ_JARPTC010000016.1"/>
</dbReference>
<dbReference type="InterPro" id="IPR001206">
    <property type="entry name" value="Diacylglycerol_kinase_cat_dom"/>
</dbReference>
<dbReference type="Proteomes" id="UP001172911">
    <property type="component" value="Unassembled WGS sequence"/>
</dbReference>
<dbReference type="EMBL" id="JARPTC010000016">
    <property type="protein sequence ID" value="MDO7787796.1"/>
    <property type="molecule type" value="Genomic_DNA"/>
</dbReference>
<name>A0AAW7ZEM8_9FIRM</name>
<evidence type="ECO:0000256" key="6">
    <source>
        <dbReference type="ARBA" id="ARBA00022741"/>
    </source>
</evidence>
<sequence length="294" mass="32244">MKRAMIIYNPTAGREMAKRHLPGIIENLTYNGFLTIGYPTNGQGSATMGAREAAEQGVDLVVAAGGDGTVYEVINGLAELEYRPTLGLLPFGTTNDLARGLGIGGGFDKACHTLTKGRAIPVDIGKFNGRYFINIAAGGALTELTYEVPYKLKTIIGQLAYYLKGFEKLPHIKSSRVRIEFNDECFEGEIMLFLLANTNSVGGFERLAPRAAIDDGLFDLLIIKKTDLVRFIHLAGEAIRGYHINDQYVIYAQAREVKVSVENNMPVNLDGEYGGLLPGIFTNLHHHLYMMVPE</sequence>
<keyword evidence="5" id="KW-0479">Metal-binding</keyword>
<keyword evidence="11" id="KW-0594">Phospholipid biosynthesis</keyword>
<dbReference type="InterPro" id="IPR045540">
    <property type="entry name" value="YegS/DAGK_C"/>
</dbReference>
<dbReference type="GO" id="GO:0005524">
    <property type="term" value="F:ATP binding"/>
    <property type="evidence" value="ECO:0007669"/>
    <property type="project" value="UniProtKB-KW"/>
</dbReference>
<evidence type="ECO:0000256" key="4">
    <source>
        <dbReference type="ARBA" id="ARBA00022679"/>
    </source>
</evidence>
<evidence type="ECO:0000256" key="11">
    <source>
        <dbReference type="ARBA" id="ARBA00023209"/>
    </source>
</evidence>
<dbReference type="Gene3D" id="2.60.200.40">
    <property type="match status" value="1"/>
</dbReference>
<evidence type="ECO:0000256" key="1">
    <source>
        <dbReference type="ARBA" id="ARBA00001946"/>
    </source>
</evidence>
<keyword evidence="8" id="KW-0067">ATP-binding</keyword>
<accession>A0AAW7ZEM8</accession>
<keyword evidence="4 14" id="KW-0808">Transferase</keyword>
<keyword evidence="9" id="KW-0460">Magnesium</keyword>
<dbReference type="Pfam" id="PF19279">
    <property type="entry name" value="YegS_C"/>
    <property type="match status" value="1"/>
</dbReference>
<dbReference type="GO" id="GO:0008654">
    <property type="term" value="P:phospholipid biosynthetic process"/>
    <property type="evidence" value="ECO:0007669"/>
    <property type="project" value="UniProtKB-KW"/>
</dbReference>
<evidence type="ECO:0000256" key="5">
    <source>
        <dbReference type="ARBA" id="ARBA00022723"/>
    </source>
</evidence>
<evidence type="ECO:0000256" key="12">
    <source>
        <dbReference type="ARBA" id="ARBA00023264"/>
    </source>
</evidence>
<dbReference type="PROSITE" id="PS50146">
    <property type="entry name" value="DAGK"/>
    <property type="match status" value="1"/>
</dbReference>
<dbReference type="PANTHER" id="PTHR12358">
    <property type="entry name" value="SPHINGOSINE KINASE"/>
    <property type="match status" value="1"/>
</dbReference>
<dbReference type="NCBIfam" id="TIGR00147">
    <property type="entry name" value="YegS/Rv2252/BmrU family lipid kinase"/>
    <property type="match status" value="1"/>
</dbReference>
<dbReference type="InterPro" id="IPR050187">
    <property type="entry name" value="Lipid_Phosphate_FormReg"/>
</dbReference>
<dbReference type="InterPro" id="IPR005218">
    <property type="entry name" value="Diacylglycerol/lipid_kinase"/>
</dbReference>
<dbReference type="EC" id="2.7.1.107" evidence="14"/>
<keyword evidence="10" id="KW-0443">Lipid metabolism</keyword>
<comment type="caution">
    <text evidence="14">The sequence shown here is derived from an EMBL/GenBank/DDBJ whole genome shotgun (WGS) entry which is preliminary data.</text>
</comment>
<comment type="cofactor">
    <cofactor evidence="1">
        <name>Mg(2+)</name>
        <dbReference type="ChEBI" id="CHEBI:18420"/>
    </cofactor>
</comment>
<dbReference type="GO" id="GO:0004143">
    <property type="term" value="F:ATP-dependent diacylglycerol kinase activity"/>
    <property type="evidence" value="ECO:0007669"/>
    <property type="project" value="UniProtKB-EC"/>
</dbReference>
<dbReference type="GO" id="GO:0005886">
    <property type="term" value="C:plasma membrane"/>
    <property type="evidence" value="ECO:0007669"/>
    <property type="project" value="TreeGrafter"/>
</dbReference>
<dbReference type="Pfam" id="PF00781">
    <property type="entry name" value="DAGK_cat"/>
    <property type="match status" value="1"/>
</dbReference>